<feature type="transmembrane region" description="Helical" evidence="10">
    <location>
        <begin position="320"/>
        <end position="340"/>
    </location>
</feature>
<dbReference type="Proteomes" id="UP000242188">
    <property type="component" value="Unassembled WGS sequence"/>
</dbReference>
<keyword evidence="3" id="KW-0808">Transferase</keyword>
<keyword evidence="8 10" id="KW-0472">Membrane</keyword>
<dbReference type="InterPro" id="IPR001660">
    <property type="entry name" value="SAM"/>
</dbReference>
<evidence type="ECO:0000256" key="8">
    <source>
        <dbReference type="ARBA" id="ARBA00023136"/>
    </source>
</evidence>
<evidence type="ECO:0000256" key="5">
    <source>
        <dbReference type="ARBA" id="ARBA00022919"/>
    </source>
</evidence>
<keyword evidence="5" id="KW-0746">Sphingolipid metabolism</keyword>
<dbReference type="SMART" id="SM00454">
    <property type="entry name" value="SAM"/>
    <property type="match status" value="1"/>
</dbReference>
<dbReference type="Pfam" id="PF14360">
    <property type="entry name" value="PAP2_C"/>
    <property type="match status" value="1"/>
</dbReference>
<dbReference type="InterPro" id="IPR013761">
    <property type="entry name" value="SAM/pointed_sf"/>
</dbReference>
<dbReference type="PROSITE" id="PS50105">
    <property type="entry name" value="SAM_DOMAIN"/>
    <property type="match status" value="1"/>
</dbReference>
<comment type="subcellular location">
    <subcellularLocation>
        <location evidence="1">Membrane</location>
        <topology evidence="1">Multi-pass membrane protein</topology>
    </subcellularLocation>
</comment>
<dbReference type="PANTHER" id="PTHR21290:SF25">
    <property type="entry name" value="SPHINGOMYELIN SYNTHASE-RELATED PROTEIN 1"/>
    <property type="match status" value="1"/>
</dbReference>
<dbReference type="GO" id="GO:0005886">
    <property type="term" value="C:plasma membrane"/>
    <property type="evidence" value="ECO:0007669"/>
    <property type="project" value="TreeGrafter"/>
</dbReference>
<evidence type="ECO:0000256" key="6">
    <source>
        <dbReference type="ARBA" id="ARBA00022989"/>
    </source>
</evidence>
<dbReference type="Pfam" id="PF00536">
    <property type="entry name" value="SAM_1"/>
    <property type="match status" value="1"/>
</dbReference>
<dbReference type="GO" id="GO:0000139">
    <property type="term" value="C:Golgi membrane"/>
    <property type="evidence" value="ECO:0007669"/>
    <property type="project" value="TreeGrafter"/>
</dbReference>
<feature type="transmembrane region" description="Helical" evidence="10">
    <location>
        <begin position="291"/>
        <end position="308"/>
    </location>
</feature>
<feature type="transmembrane region" description="Helical" evidence="10">
    <location>
        <begin position="346"/>
        <end position="366"/>
    </location>
</feature>
<feature type="domain" description="SAM" evidence="11">
    <location>
        <begin position="7"/>
        <end position="73"/>
    </location>
</feature>
<dbReference type="EMBL" id="NEDP02000223">
    <property type="protein sequence ID" value="OWF56273.1"/>
    <property type="molecule type" value="Genomic_DNA"/>
</dbReference>
<comment type="caution">
    <text evidence="12">The sequence shown here is derived from an EMBL/GenBank/DDBJ whole genome shotgun (WGS) entry which is preliminary data.</text>
</comment>
<dbReference type="CDD" id="cd09515">
    <property type="entry name" value="SAM_SGMS1-like"/>
    <property type="match status" value="1"/>
</dbReference>
<dbReference type="FunFam" id="1.10.150.50:FF:000037">
    <property type="entry name" value="sphingomyelin synthase-related protein 1 isoform X1"/>
    <property type="match status" value="1"/>
</dbReference>
<evidence type="ECO:0000313" key="12">
    <source>
        <dbReference type="EMBL" id="OWF56273.1"/>
    </source>
</evidence>
<evidence type="ECO:0000256" key="3">
    <source>
        <dbReference type="ARBA" id="ARBA00022679"/>
    </source>
</evidence>
<evidence type="ECO:0000256" key="10">
    <source>
        <dbReference type="SAM" id="Phobius"/>
    </source>
</evidence>
<dbReference type="GO" id="GO:0033188">
    <property type="term" value="F:sphingomyelin synthase activity"/>
    <property type="evidence" value="ECO:0007669"/>
    <property type="project" value="TreeGrafter"/>
</dbReference>
<feature type="transmembrane region" description="Helical" evidence="10">
    <location>
        <begin position="228"/>
        <end position="249"/>
    </location>
</feature>
<evidence type="ECO:0000256" key="1">
    <source>
        <dbReference type="ARBA" id="ARBA00004141"/>
    </source>
</evidence>
<dbReference type="InterPro" id="IPR045221">
    <property type="entry name" value="Sphingomyelin_synth-like"/>
</dbReference>
<dbReference type="GO" id="GO:0005789">
    <property type="term" value="C:endoplasmic reticulum membrane"/>
    <property type="evidence" value="ECO:0007669"/>
    <property type="project" value="TreeGrafter"/>
</dbReference>
<feature type="transmembrane region" description="Helical" evidence="10">
    <location>
        <begin position="144"/>
        <end position="168"/>
    </location>
</feature>
<evidence type="ECO:0000313" key="13">
    <source>
        <dbReference type="Proteomes" id="UP000242188"/>
    </source>
</evidence>
<evidence type="ECO:0000256" key="2">
    <source>
        <dbReference type="ARBA" id="ARBA00005441"/>
    </source>
</evidence>
<name>A0A210R5F4_MIZYE</name>
<proteinExistence type="inferred from homology"/>
<keyword evidence="7" id="KW-0443">Lipid metabolism</keyword>
<dbReference type="GO" id="GO:0046513">
    <property type="term" value="P:ceramide biosynthetic process"/>
    <property type="evidence" value="ECO:0007669"/>
    <property type="project" value="TreeGrafter"/>
</dbReference>
<dbReference type="InterPro" id="IPR025749">
    <property type="entry name" value="Sphingomyelin_synth-like_dom"/>
</dbReference>
<gene>
    <name evidence="12" type="ORF">KP79_PYT06119</name>
</gene>
<dbReference type="GO" id="GO:0047493">
    <property type="term" value="F:ceramide cholinephosphotransferase activity"/>
    <property type="evidence" value="ECO:0007669"/>
    <property type="project" value="TreeGrafter"/>
</dbReference>
<feature type="region of interest" description="Disordered" evidence="9">
    <location>
        <begin position="97"/>
        <end position="135"/>
    </location>
</feature>
<evidence type="ECO:0000259" key="11">
    <source>
        <dbReference type="PROSITE" id="PS50105"/>
    </source>
</evidence>
<reference evidence="12 13" key="1">
    <citation type="journal article" date="2017" name="Nat. Ecol. Evol.">
        <title>Scallop genome provides insights into evolution of bilaterian karyotype and development.</title>
        <authorList>
            <person name="Wang S."/>
            <person name="Zhang J."/>
            <person name="Jiao W."/>
            <person name="Li J."/>
            <person name="Xun X."/>
            <person name="Sun Y."/>
            <person name="Guo X."/>
            <person name="Huan P."/>
            <person name="Dong B."/>
            <person name="Zhang L."/>
            <person name="Hu X."/>
            <person name="Sun X."/>
            <person name="Wang J."/>
            <person name="Zhao C."/>
            <person name="Wang Y."/>
            <person name="Wang D."/>
            <person name="Huang X."/>
            <person name="Wang R."/>
            <person name="Lv J."/>
            <person name="Li Y."/>
            <person name="Zhang Z."/>
            <person name="Liu B."/>
            <person name="Lu W."/>
            <person name="Hui Y."/>
            <person name="Liang J."/>
            <person name="Zhou Z."/>
            <person name="Hou R."/>
            <person name="Li X."/>
            <person name="Liu Y."/>
            <person name="Li H."/>
            <person name="Ning X."/>
            <person name="Lin Y."/>
            <person name="Zhao L."/>
            <person name="Xing Q."/>
            <person name="Dou J."/>
            <person name="Li Y."/>
            <person name="Mao J."/>
            <person name="Guo H."/>
            <person name="Dou H."/>
            <person name="Li T."/>
            <person name="Mu C."/>
            <person name="Jiang W."/>
            <person name="Fu Q."/>
            <person name="Fu X."/>
            <person name="Miao Y."/>
            <person name="Liu J."/>
            <person name="Yu Q."/>
            <person name="Li R."/>
            <person name="Liao H."/>
            <person name="Li X."/>
            <person name="Kong Y."/>
            <person name="Jiang Z."/>
            <person name="Chourrout D."/>
            <person name="Li R."/>
            <person name="Bao Z."/>
        </authorList>
    </citation>
    <scope>NUCLEOTIDE SEQUENCE [LARGE SCALE GENOMIC DNA]</scope>
    <source>
        <strain evidence="12 13">PY_sf001</strain>
    </source>
</reference>
<dbReference type="PANTHER" id="PTHR21290">
    <property type="entry name" value="SPHINGOMYELIN SYNTHETASE"/>
    <property type="match status" value="1"/>
</dbReference>
<evidence type="ECO:0000256" key="4">
    <source>
        <dbReference type="ARBA" id="ARBA00022692"/>
    </source>
</evidence>
<dbReference type="AlphaFoldDB" id="A0A210R5F4"/>
<protein>
    <submittedName>
        <fullName evidence="12">Sphingomyelin synthase-related protein 1</fullName>
    </submittedName>
</protein>
<keyword evidence="4 10" id="KW-0812">Transmembrane</keyword>
<dbReference type="OrthoDB" id="422827at2759"/>
<dbReference type="SUPFAM" id="SSF47769">
    <property type="entry name" value="SAM/Pointed domain"/>
    <property type="match status" value="1"/>
</dbReference>
<keyword evidence="13" id="KW-1185">Reference proteome</keyword>
<organism evidence="12 13">
    <name type="scientific">Mizuhopecten yessoensis</name>
    <name type="common">Japanese scallop</name>
    <name type="synonym">Patinopecten yessoensis</name>
    <dbReference type="NCBI Taxonomy" id="6573"/>
    <lineage>
        <taxon>Eukaryota</taxon>
        <taxon>Metazoa</taxon>
        <taxon>Spiralia</taxon>
        <taxon>Lophotrochozoa</taxon>
        <taxon>Mollusca</taxon>
        <taxon>Bivalvia</taxon>
        <taxon>Autobranchia</taxon>
        <taxon>Pteriomorphia</taxon>
        <taxon>Pectinida</taxon>
        <taxon>Pectinoidea</taxon>
        <taxon>Pectinidae</taxon>
        <taxon>Mizuhopecten</taxon>
    </lineage>
</organism>
<dbReference type="Gene3D" id="1.10.150.50">
    <property type="entry name" value="Transcription Factor, Ets-1"/>
    <property type="match status" value="1"/>
</dbReference>
<comment type="similarity">
    <text evidence="2">Belongs to the sphingomyelin synthase family.</text>
</comment>
<evidence type="ECO:0000256" key="9">
    <source>
        <dbReference type="SAM" id="MobiDB-lite"/>
    </source>
</evidence>
<feature type="compositionally biased region" description="Basic and acidic residues" evidence="9">
    <location>
        <begin position="117"/>
        <end position="135"/>
    </location>
</feature>
<keyword evidence="6 10" id="KW-1133">Transmembrane helix</keyword>
<evidence type="ECO:0000256" key="7">
    <source>
        <dbReference type="ARBA" id="ARBA00023098"/>
    </source>
</evidence>
<sequence>MADAETWTCDQVAQWLEQNQFSQYMELFCVVHKIDGKALLTLSETDLRQPPLQLLVLGDIKRLILCIHDLQSESDSAFSMGHHGKRKFRINKSFTSPSKTRRRTNIHYSDSEDSESENDREYLHEEGFQPERSPRQSKHLDSEIWKTILGFLYAFTVFLVTSFVMVVVHDRVPDTDKYPPLPDIFLDNIPYTPWAFEACEIIAVCLGTIWSIVLVFHKHRFILLRRVFSIIGTVYLLRCITMLITSLSVPSPHLKCEGKMYGDIWAKAQRTMEIWMGMGMSLSGVRTCGDYMFSGHTVCITLLNFFITEYTPHHGKYCSYYLHTLTWVANMFGLFFILAAHEHYSIDVFIAFYISSRLFLYYHVLANNRSLMLRDKNRRRKGKGQHLSAQDPVYVVERTFSLLLKRHEK</sequence>
<dbReference type="STRING" id="6573.A0A210R5F4"/>
<accession>A0A210R5F4</accession>
<feature type="transmembrane region" description="Helical" evidence="10">
    <location>
        <begin position="194"/>
        <end position="216"/>
    </location>
</feature>